<name>A0A0J1FQS7_9FIRM</name>
<dbReference type="PATRIC" id="fig|476652.3.peg.2601"/>
<organism evidence="2 3">
    <name type="scientific">Desulfosporosinus acididurans</name>
    <dbReference type="NCBI Taxonomy" id="476652"/>
    <lineage>
        <taxon>Bacteria</taxon>
        <taxon>Bacillati</taxon>
        <taxon>Bacillota</taxon>
        <taxon>Clostridia</taxon>
        <taxon>Eubacteriales</taxon>
        <taxon>Desulfitobacteriaceae</taxon>
        <taxon>Desulfosporosinus</taxon>
    </lineage>
</organism>
<comment type="caution">
    <text evidence="2">The sequence shown here is derived from an EMBL/GenBank/DDBJ whole genome shotgun (WGS) entry which is preliminary data.</text>
</comment>
<dbReference type="EMBL" id="LDZY01000029">
    <property type="protein sequence ID" value="KLU63729.1"/>
    <property type="molecule type" value="Genomic_DNA"/>
</dbReference>
<proteinExistence type="predicted"/>
<accession>A0A0J1FQS7</accession>
<keyword evidence="3" id="KW-1185">Reference proteome</keyword>
<dbReference type="Proteomes" id="UP000036356">
    <property type="component" value="Unassembled WGS sequence"/>
</dbReference>
<dbReference type="AlphaFoldDB" id="A0A0J1FQS7"/>
<evidence type="ECO:0000313" key="1">
    <source>
        <dbReference type="EMBL" id="KLU63729.1"/>
    </source>
</evidence>
<gene>
    <name evidence="2" type="ORF">DEAC_c24890</name>
    <name evidence="1" type="ORF">DEAC_c43640</name>
</gene>
<protein>
    <submittedName>
        <fullName evidence="2">Uncharacterized protein</fullName>
    </submittedName>
</protein>
<dbReference type="EMBL" id="LDZY01000007">
    <property type="protein sequence ID" value="KLU65859.1"/>
    <property type="molecule type" value="Genomic_DNA"/>
</dbReference>
<evidence type="ECO:0000313" key="3">
    <source>
        <dbReference type="Proteomes" id="UP000036356"/>
    </source>
</evidence>
<reference evidence="2 3" key="1">
    <citation type="submission" date="2015-06" db="EMBL/GenBank/DDBJ databases">
        <title>Draft genome of the moderately acidophilic sulfate reducer Candidatus Desulfosporosinus acididurans strain M1.</title>
        <authorList>
            <person name="Poehlein A."/>
            <person name="Petzsch P."/>
            <person name="Johnson B.D."/>
            <person name="Schloemann M."/>
            <person name="Daniel R."/>
            <person name="Muehling M."/>
        </authorList>
    </citation>
    <scope>NUCLEOTIDE SEQUENCE [LARGE SCALE GENOMIC DNA]</scope>
    <source>
        <strain evidence="2 3">M1</strain>
    </source>
</reference>
<sequence length="82" mass="9154">MVLFRCNSDNTVNQNEEGKNLPRQSIELPETVKDGLNKMAISFGMTQNALINLAVATMVAKFDVEGTRIFFDLISLPHKKAK</sequence>
<evidence type="ECO:0000313" key="2">
    <source>
        <dbReference type="EMBL" id="KLU65859.1"/>
    </source>
</evidence>